<keyword evidence="2" id="KW-1185">Reference proteome</keyword>
<dbReference type="Proteomes" id="UP001055811">
    <property type="component" value="Linkage Group LG07"/>
</dbReference>
<sequence length="77" mass="8987">MNFVLGFDEEKPNTMKVMENFESLQVTIFIYYNSSTGSLTNDYNILTENFTLLSLIELKISIYHELQGERTVRSNQI</sequence>
<name>A0ACB9AJX9_CICIN</name>
<comment type="caution">
    <text evidence="1">The sequence shown here is derived from an EMBL/GenBank/DDBJ whole genome shotgun (WGS) entry which is preliminary data.</text>
</comment>
<accession>A0ACB9AJX9</accession>
<reference evidence="2" key="1">
    <citation type="journal article" date="2022" name="Mol. Ecol. Resour.">
        <title>The genomes of chicory, endive, great burdock and yacon provide insights into Asteraceae palaeo-polyploidization history and plant inulin production.</title>
        <authorList>
            <person name="Fan W."/>
            <person name="Wang S."/>
            <person name="Wang H."/>
            <person name="Wang A."/>
            <person name="Jiang F."/>
            <person name="Liu H."/>
            <person name="Zhao H."/>
            <person name="Xu D."/>
            <person name="Zhang Y."/>
        </authorList>
    </citation>
    <scope>NUCLEOTIDE SEQUENCE [LARGE SCALE GENOMIC DNA]</scope>
    <source>
        <strain evidence="2">cv. Punajuju</strain>
    </source>
</reference>
<gene>
    <name evidence="1" type="ORF">L2E82_39932</name>
</gene>
<proteinExistence type="predicted"/>
<organism evidence="1 2">
    <name type="scientific">Cichorium intybus</name>
    <name type="common">Chicory</name>
    <dbReference type="NCBI Taxonomy" id="13427"/>
    <lineage>
        <taxon>Eukaryota</taxon>
        <taxon>Viridiplantae</taxon>
        <taxon>Streptophyta</taxon>
        <taxon>Embryophyta</taxon>
        <taxon>Tracheophyta</taxon>
        <taxon>Spermatophyta</taxon>
        <taxon>Magnoliopsida</taxon>
        <taxon>eudicotyledons</taxon>
        <taxon>Gunneridae</taxon>
        <taxon>Pentapetalae</taxon>
        <taxon>asterids</taxon>
        <taxon>campanulids</taxon>
        <taxon>Asterales</taxon>
        <taxon>Asteraceae</taxon>
        <taxon>Cichorioideae</taxon>
        <taxon>Cichorieae</taxon>
        <taxon>Cichoriinae</taxon>
        <taxon>Cichorium</taxon>
    </lineage>
</organism>
<dbReference type="EMBL" id="CM042015">
    <property type="protein sequence ID" value="KAI3710158.1"/>
    <property type="molecule type" value="Genomic_DNA"/>
</dbReference>
<reference evidence="1 2" key="2">
    <citation type="journal article" date="2022" name="Mol. Ecol. Resour.">
        <title>The genomes of chicory, endive, great burdock and yacon provide insights into Asteraceae paleo-polyploidization history and plant inulin production.</title>
        <authorList>
            <person name="Fan W."/>
            <person name="Wang S."/>
            <person name="Wang H."/>
            <person name="Wang A."/>
            <person name="Jiang F."/>
            <person name="Liu H."/>
            <person name="Zhao H."/>
            <person name="Xu D."/>
            <person name="Zhang Y."/>
        </authorList>
    </citation>
    <scope>NUCLEOTIDE SEQUENCE [LARGE SCALE GENOMIC DNA]</scope>
    <source>
        <strain evidence="2">cv. Punajuju</strain>
        <tissue evidence="1">Leaves</tissue>
    </source>
</reference>
<evidence type="ECO:0000313" key="1">
    <source>
        <dbReference type="EMBL" id="KAI3710158.1"/>
    </source>
</evidence>
<evidence type="ECO:0000313" key="2">
    <source>
        <dbReference type="Proteomes" id="UP001055811"/>
    </source>
</evidence>
<protein>
    <submittedName>
        <fullName evidence="1">Uncharacterized protein</fullName>
    </submittedName>
</protein>